<protein>
    <submittedName>
        <fullName evidence="2">Uncharacterized protein</fullName>
    </submittedName>
</protein>
<feature type="compositionally biased region" description="Basic and acidic residues" evidence="1">
    <location>
        <begin position="60"/>
        <end position="69"/>
    </location>
</feature>
<comment type="caution">
    <text evidence="2">The sequence shown here is derived from an EMBL/GenBank/DDBJ whole genome shotgun (WGS) entry which is preliminary data.</text>
</comment>
<dbReference type="EMBL" id="JAFJYH010000033">
    <property type="protein sequence ID" value="KAG4423553.1"/>
    <property type="molecule type" value="Genomic_DNA"/>
</dbReference>
<dbReference type="OrthoDB" id="4155163at2759"/>
<evidence type="ECO:0000313" key="3">
    <source>
        <dbReference type="Proteomes" id="UP000664132"/>
    </source>
</evidence>
<feature type="region of interest" description="Disordered" evidence="1">
    <location>
        <begin position="60"/>
        <end position="98"/>
    </location>
</feature>
<accession>A0A8H7WER0</accession>
<feature type="compositionally biased region" description="Basic residues" evidence="1">
    <location>
        <begin position="70"/>
        <end position="98"/>
    </location>
</feature>
<evidence type="ECO:0000256" key="1">
    <source>
        <dbReference type="SAM" id="MobiDB-lite"/>
    </source>
</evidence>
<reference evidence="2" key="1">
    <citation type="submission" date="2021-02" db="EMBL/GenBank/DDBJ databases">
        <title>Genome sequence Cadophora malorum strain M34.</title>
        <authorList>
            <person name="Stefanovic E."/>
            <person name="Vu D."/>
            <person name="Scully C."/>
            <person name="Dijksterhuis J."/>
            <person name="Roader J."/>
            <person name="Houbraken J."/>
        </authorList>
    </citation>
    <scope>NUCLEOTIDE SEQUENCE</scope>
    <source>
        <strain evidence="2">M34</strain>
    </source>
</reference>
<name>A0A8H7WER0_9HELO</name>
<keyword evidence="3" id="KW-1185">Reference proteome</keyword>
<sequence>MAGDHLAQTAEVAIGATGAVIAADQFLKAVDQDHEDKTKHIVKGSIGAAIAIGAWEMYKQQEEKGERRSRSISRSRSRSANRSMSRSRSRSSERVKHHKRRMFEEIIGAYALGKELLGDKHHHIAHLVGEALGATALVKDFTERNRIEEEERHQR</sequence>
<proteinExistence type="predicted"/>
<evidence type="ECO:0000313" key="2">
    <source>
        <dbReference type="EMBL" id="KAG4423553.1"/>
    </source>
</evidence>
<gene>
    <name evidence="2" type="ORF">IFR04_003376</name>
</gene>
<dbReference type="AlphaFoldDB" id="A0A8H7WER0"/>
<organism evidence="2 3">
    <name type="scientific">Cadophora malorum</name>
    <dbReference type="NCBI Taxonomy" id="108018"/>
    <lineage>
        <taxon>Eukaryota</taxon>
        <taxon>Fungi</taxon>
        <taxon>Dikarya</taxon>
        <taxon>Ascomycota</taxon>
        <taxon>Pezizomycotina</taxon>
        <taxon>Leotiomycetes</taxon>
        <taxon>Helotiales</taxon>
        <taxon>Ploettnerulaceae</taxon>
        <taxon>Cadophora</taxon>
    </lineage>
</organism>
<dbReference type="Proteomes" id="UP000664132">
    <property type="component" value="Unassembled WGS sequence"/>
</dbReference>